<comment type="subunit">
    <text evidence="5">Forms a complex with TatA.</text>
</comment>
<comment type="subcellular location">
    <subcellularLocation>
        <location evidence="5">Cell membrane</location>
        <topology evidence="5">Multi-pass membrane protein</topology>
    </subcellularLocation>
    <subcellularLocation>
        <location evidence="1">Membrane</location>
        <topology evidence="1">Multi-pass membrane protein</topology>
    </subcellularLocation>
</comment>
<evidence type="ECO:0000256" key="2">
    <source>
        <dbReference type="ARBA" id="ARBA00022692"/>
    </source>
</evidence>
<dbReference type="RefSeq" id="WP_200310700.1">
    <property type="nucleotide sequence ID" value="NZ_JAENIM010000031.1"/>
</dbReference>
<proteinExistence type="inferred from homology"/>
<dbReference type="GO" id="GO:0043953">
    <property type="term" value="P:protein transport by the Tat complex"/>
    <property type="evidence" value="ECO:0007669"/>
    <property type="project" value="UniProtKB-UniRule"/>
</dbReference>
<reference evidence="7" key="1">
    <citation type="submission" date="2021-01" db="EMBL/GenBank/DDBJ databases">
        <title>Modified the classification status of verrucomicrobia.</title>
        <authorList>
            <person name="Feng X."/>
        </authorList>
    </citation>
    <scope>NUCLEOTIDE SEQUENCE</scope>
    <source>
        <strain evidence="7">_KCTC 22039</strain>
    </source>
</reference>
<organism evidence="7 8">
    <name type="scientific">Persicirhabdus sediminis</name>
    <dbReference type="NCBI Taxonomy" id="454144"/>
    <lineage>
        <taxon>Bacteria</taxon>
        <taxon>Pseudomonadati</taxon>
        <taxon>Verrucomicrobiota</taxon>
        <taxon>Verrucomicrobiia</taxon>
        <taxon>Verrucomicrobiales</taxon>
        <taxon>Verrucomicrobiaceae</taxon>
        <taxon>Persicirhabdus</taxon>
    </lineage>
</organism>
<dbReference type="Proteomes" id="UP000624703">
    <property type="component" value="Unassembled WGS sequence"/>
</dbReference>
<evidence type="ECO:0000313" key="8">
    <source>
        <dbReference type="Proteomes" id="UP000624703"/>
    </source>
</evidence>
<dbReference type="GO" id="GO:0009977">
    <property type="term" value="F:proton motive force dependent protein transmembrane transporter activity"/>
    <property type="evidence" value="ECO:0007669"/>
    <property type="project" value="TreeGrafter"/>
</dbReference>
<feature type="transmembrane region" description="Helical" evidence="5">
    <location>
        <begin position="337"/>
        <end position="359"/>
    </location>
</feature>
<evidence type="ECO:0000313" key="7">
    <source>
        <dbReference type="EMBL" id="MBK1790674.1"/>
    </source>
</evidence>
<feature type="transmembrane region" description="Helical" evidence="5">
    <location>
        <begin position="275"/>
        <end position="303"/>
    </location>
</feature>
<dbReference type="PANTHER" id="PTHR30371">
    <property type="entry name" value="SEC-INDEPENDENT PROTEIN TRANSLOCASE PROTEIN TATC"/>
    <property type="match status" value="1"/>
</dbReference>
<dbReference type="GO" id="GO:0033281">
    <property type="term" value="C:TAT protein transport complex"/>
    <property type="evidence" value="ECO:0007669"/>
    <property type="project" value="UniProtKB-UniRule"/>
</dbReference>
<protein>
    <recommendedName>
        <fullName evidence="5">Sec-independent protein translocase protein TatC</fullName>
    </recommendedName>
</protein>
<comment type="caution">
    <text evidence="5">Lacks conserved residue(s) required for the propagation of feature annotation.</text>
</comment>
<keyword evidence="2 5" id="KW-0812">Transmembrane</keyword>
<feature type="transmembrane region" description="Helical" evidence="5">
    <location>
        <begin position="231"/>
        <end position="252"/>
    </location>
</feature>
<dbReference type="AlphaFoldDB" id="A0A8J7MBR2"/>
<keyword evidence="5" id="KW-0813">Transport</keyword>
<evidence type="ECO:0000256" key="3">
    <source>
        <dbReference type="ARBA" id="ARBA00022989"/>
    </source>
</evidence>
<dbReference type="HAMAP" id="MF_00902">
    <property type="entry name" value="TatC"/>
    <property type="match status" value="1"/>
</dbReference>
<keyword evidence="5" id="KW-1003">Cell membrane</keyword>
<accession>A0A8J7MBR2</accession>
<comment type="similarity">
    <text evidence="5">Belongs to the TatC family.</text>
</comment>
<feature type="transmembrane region" description="Helical" evidence="5">
    <location>
        <begin position="315"/>
        <end position="331"/>
    </location>
</feature>
<name>A0A8J7MBR2_9BACT</name>
<feature type="compositionally biased region" description="Basic and acidic residues" evidence="6">
    <location>
        <begin position="472"/>
        <end position="483"/>
    </location>
</feature>
<feature type="compositionally biased region" description="Acidic residues" evidence="6">
    <location>
        <begin position="490"/>
        <end position="499"/>
    </location>
</feature>
<dbReference type="EMBL" id="JAENIM010000031">
    <property type="protein sequence ID" value="MBK1790674.1"/>
    <property type="molecule type" value="Genomic_DNA"/>
</dbReference>
<comment type="caution">
    <text evidence="7">The sequence shown here is derived from an EMBL/GenBank/DDBJ whole genome shotgun (WGS) entry which is preliminary data.</text>
</comment>
<feature type="compositionally biased region" description="Acidic residues" evidence="6">
    <location>
        <begin position="458"/>
        <end position="471"/>
    </location>
</feature>
<evidence type="ECO:0000256" key="5">
    <source>
        <dbReference type="HAMAP-Rule" id="MF_00902"/>
    </source>
</evidence>
<feature type="transmembrane region" description="Helical" evidence="5">
    <location>
        <begin position="197"/>
        <end position="219"/>
    </location>
</feature>
<dbReference type="NCBIfam" id="TIGR00945">
    <property type="entry name" value="tatC"/>
    <property type="match status" value="1"/>
</dbReference>
<feature type="region of interest" description="Disordered" evidence="6">
    <location>
        <begin position="395"/>
        <end position="506"/>
    </location>
</feature>
<keyword evidence="5" id="KW-0653">Protein transport</keyword>
<dbReference type="GO" id="GO:0065002">
    <property type="term" value="P:intracellular protein transmembrane transport"/>
    <property type="evidence" value="ECO:0007669"/>
    <property type="project" value="TreeGrafter"/>
</dbReference>
<comment type="function">
    <text evidence="5">Part of the twin-arginine translocation (Tat) system that transports large folded proteins containing a characteristic twin-arginine motif in their signal peptide across membranes.</text>
</comment>
<keyword evidence="3 5" id="KW-1133">Transmembrane helix</keyword>
<keyword evidence="5" id="KW-0811">Translocation</keyword>
<dbReference type="PANTHER" id="PTHR30371:SF0">
    <property type="entry name" value="SEC-INDEPENDENT PROTEIN TRANSLOCASE PROTEIN TATC, CHLOROPLASTIC-RELATED"/>
    <property type="match status" value="1"/>
</dbReference>
<sequence length="506" mass="57780">MFLLTKVFNLREKANPEHEKPFLDHLDDLRIMVTRVIITLALATVICWAFSDSLMKIIRQPVAKLWDISQGQLLPDVKETGVKIDVDTWERAKEIADRAAPLTSGQRRLLFKHLDDPQLSFHSECVIYYRTAMLIKDEQKRLAYVEKLPGMDDKMRKQVLELVAEDKQPNADTGAGDRMLYMQALNPTEGFMLSLKLAFFSGLIISFPMLLYFIMQFILPGLKEKEKRAMWPAMAIGFGLFLIGVLFAYFVVLPKVLDFFYSYSNNLGVSNEWRIGHYITFATQFTLIFGLGFELPVVVMTLVKIGLLNYQMMSNTRRYAILAIFFTAAIITPTPDTLTLCLLAVPMYVLYEICIWLAYFHNKKEREKEAAEEQEYREKYGAAIVPAAGLEAHPADDSYHDPFEDEYVHDEDDDHWSDDVHADGEGEECDDGEIIGVDSNDDSFYPTLTPVSEITYGETDESCNEIDDDHDIDFPDDHEEKTESSSTEENSADSDDSDDDKTNKPT</sequence>
<evidence type="ECO:0000256" key="4">
    <source>
        <dbReference type="ARBA" id="ARBA00023136"/>
    </source>
</evidence>
<evidence type="ECO:0000256" key="6">
    <source>
        <dbReference type="SAM" id="MobiDB-lite"/>
    </source>
</evidence>
<feature type="compositionally biased region" description="Acidic residues" evidence="6">
    <location>
        <begin position="403"/>
        <end position="416"/>
    </location>
</feature>
<gene>
    <name evidence="5 7" type="primary">tatC</name>
    <name evidence="7" type="ORF">JIN82_05840</name>
</gene>
<keyword evidence="4 5" id="KW-0472">Membrane</keyword>
<dbReference type="InterPro" id="IPR002033">
    <property type="entry name" value="TatC"/>
</dbReference>
<keyword evidence="8" id="KW-1185">Reference proteome</keyword>
<evidence type="ECO:0000256" key="1">
    <source>
        <dbReference type="ARBA" id="ARBA00004141"/>
    </source>
</evidence>
<dbReference type="Pfam" id="PF00902">
    <property type="entry name" value="TatC"/>
    <property type="match status" value="1"/>
</dbReference>